<name>A0ABC9U474_CLOSY</name>
<dbReference type="Proteomes" id="UP000016491">
    <property type="component" value="Unassembled WGS sequence"/>
</dbReference>
<protein>
    <submittedName>
        <fullName evidence="1">Uncharacterized protein</fullName>
    </submittedName>
</protein>
<evidence type="ECO:0000313" key="2">
    <source>
        <dbReference type="Proteomes" id="UP000016491"/>
    </source>
</evidence>
<organism evidence="1 2">
    <name type="scientific">[Clostridium] symbiosum ATCC 14940</name>
    <dbReference type="NCBI Taxonomy" id="411472"/>
    <lineage>
        <taxon>Bacteria</taxon>
        <taxon>Bacillati</taxon>
        <taxon>Bacillota</taxon>
        <taxon>Clostridia</taxon>
        <taxon>Lachnospirales</taxon>
        <taxon>Lachnospiraceae</taxon>
        <taxon>Otoolea</taxon>
    </lineage>
</organism>
<evidence type="ECO:0000313" key="1">
    <source>
        <dbReference type="EMBL" id="ERI80677.1"/>
    </source>
</evidence>
<dbReference type="RefSeq" id="WP_021642005.1">
    <property type="nucleotide sequence ID" value="NZ_KE992894.1"/>
</dbReference>
<comment type="caution">
    <text evidence="1">The sequence shown here is derived from an EMBL/GenBank/DDBJ whole genome shotgun (WGS) entry which is preliminary data.</text>
</comment>
<gene>
    <name evidence="1" type="ORF">CLOSYM_00121</name>
</gene>
<sequence length="95" mass="11233">MQGLMIYENPVIRLGFTAVMKKEFDIDIDYTDRDAVLRAANALIPYESVDAFLLDTEWDKDNPECSSEAYLIEKRICRWIDGKFVYFSRLLWEKI</sequence>
<dbReference type="EMBL" id="AWSU01000010">
    <property type="protein sequence ID" value="ERI80677.1"/>
    <property type="molecule type" value="Genomic_DNA"/>
</dbReference>
<accession>A0ABC9U474</accession>
<proteinExistence type="predicted"/>
<dbReference type="AlphaFoldDB" id="A0ABC9U474"/>
<reference evidence="1 2" key="1">
    <citation type="submission" date="2013-07" db="EMBL/GenBank/DDBJ databases">
        <authorList>
            <person name="Weinstock G."/>
            <person name="Sodergren E."/>
            <person name="Wylie T."/>
            <person name="Fulton L."/>
            <person name="Fulton R."/>
            <person name="Fronick C."/>
            <person name="O'Laughlin M."/>
            <person name="Godfrey J."/>
            <person name="Miner T."/>
            <person name="Herter B."/>
            <person name="Appelbaum E."/>
            <person name="Cordes M."/>
            <person name="Lek S."/>
            <person name="Wollam A."/>
            <person name="Pepin K.H."/>
            <person name="Palsikar V.B."/>
            <person name="Mitreva M."/>
            <person name="Wilson R.K."/>
        </authorList>
    </citation>
    <scope>NUCLEOTIDE SEQUENCE [LARGE SCALE GENOMIC DNA]</scope>
    <source>
        <strain evidence="1 2">ATCC 14940</strain>
    </source>
</reference>